<feature type="domain" description="Core-binding (CB)" evidence="7">
    <location>
        <begin position="114"/>
        <end position="194"/>
    </location>
</feature>
<proteinExistence type="inferred from homology"/>
<evidence type="ECO:0000256" key="1">
    <source>
        <dbReference type="ARBA" id="ARBA00008857"/>
    </source>
</evidence>
<dbReference type="Gene3D" id="1.10.443.10">
    <property type="entry name" value="Intergrase catalytic core"/>
    <property type="match status" value="1"/>
</dbReference>
<evidence type="ECO:0000256" key="4">
    <source>
        <dbReference type="ARBA" id="ARBA00023172"/>
    </source>
</evidence>
<accession>A0A923HGZ5</accession>
<dbReference type="PANTHER" id="PTHR30349">
    <property type="entry name" value="PHAGE INTEGRASE-RELATED"/>
    <property type="match status" value="1"/>
</dbReference>
<sequence length="432" mass="50027">MLNLPVYLRNSSYYFHTRIHGKQIKRSLHTADRQVAIIRACKLLEGIQMSIDLNNIKKYELDLSRGIAKSDGPEDHQRLMEAMAFLRESQNQSQKQPPVLESTVKLASSSTKSLTLLELLDKYFLLKKVKPATILAHKNTVKEFETFFKLKCYISEIQVGDITRFQEFLAGKGNVPRTIDGKIGYIKALLNFAIKQGYLLNQKNPAENMSLMTKRQKLSDGYLIFEAEEIKQIFTSEYYKEQKQSDPDYYYVLLLGLITGCRISEITTLTKSQFQISEKYTYMVVIRDSKTSAGKREVPLPHQFFDEDFKKFVSSKEDFIFKYVSRVGKGSGNAVGKKIARHLAELKINRGKLVFHSLRKFLNDYFMKNEVAYEPRCQFFGHEIESVNVATYSNKFSVDRLGEIVIQQQLKLLRMTKIIPEYENFIKIPQSE</sequence>
<evidence type="ECO:0000256" key="3">
    <source>
        <dbReference type="ARBA" id="ARBA00023125"/>
    </source>
</evidence>
<dbReference type="Proteomes" id="UP000634011">
    <property type="component" value="Unassembled WGS sequence"/>
</dbReference>
<comment type="caution">
    <text evidence="8">The sequence shown here is derived from an EMBL/GenBank/DDBJ whole genome shotgun (WGS) entry which is preliminary data.</text>
</comment>
<dbReference type="InterPro" id="IPR011010">
    <property type="entry name" value="DNA_brk_join_enz"/>
</dbReference>
<dbReference type="Pfam" id="PF00589">
    <property type="entry name" value="Phage_integrase"/>
    <property type="match status" value="1"/>
</dbReference>
<dbReference type="InterPro" id="IPR025269">
    <property type="entry name" value="SAM-like_dom"/>
</dbReference>
<dbReference type="Gene3D" id="1.10.150.130">
    <property type="match status" value="1"/>
</dbReference>
<dbReference type="PROSITE" id="PS51900">
    <property type="entry name" value="CB"/>
    <property type="match status" value="1"/>
</dbReference>
<dbReference type="InterPro" id="IPR050090">
    <property type="entry name" value="Tyrosine_recombinase_XerCD"/>
</dbReference>
<dbReference type="GO" id="GO:0006310">
    <property type="term" value="P:DNA recombination"/>
    <property type="evidence" value="ECO:0007669"/>
    <property type="project" value="UniProtKB-KW"/>
</dbReference>
<dbReference type="InterPro" id="IPR002104">
    <property type="entry name" value="Integrase_catalytic"/>
</dbReference>
<dbReference type="EMBL" id="JACOFV010000033">
    <property type="protein sequence ID" value="MBC3864337.1"/>
    <property type="molecule type" value="Genomic_DNA"/>
</dbReference>
<gene>
    <name evidence="8" type="ORF">H8K32_19760</name>
</gene>
<evidence type="ECO:0000256" key="5">
    <source>
        <dbReference type="PROSITE-ProRule" id="PRU01248"/>
    </source>
</evidence>
<dbReference type="InterPro" id="IPR010998">
    <property type="entry name" value="Integrase_recombinase_N"/>
</dbReference>
<dbReference type="InterPro" id="IPR044068">
    <property type="entry name" value="CB"/>
</dbReference>
<feature type="domain" description="Tyr recombinase" evidence="6">
    <location>
        <begin position="220"/>
        <end position="406"/>
    </location>
</feature>
<keyword evidence="9" id="KW-1185">Reference proteome</keyword>
<evidence type="ECO:0000256" key="2">
    <source>
        <dbReference type="ARBA" id="ARBA00022908"/>
    </source>
</evidence>
<protein>
    <submittedName>
        <fullName evidence="8">Phage integrase SAM-like domain-containing protein</fullName>
    </submittedName>
</protein>
<dbReference type="InterPro" id="IPR013762">
    <property type="entry name" value="Integrase-like_cat_sf"/>
</dbReference>
<dbReference type="Pfam" id="PF13102">
    <property type="entry name" value="Phage_int_SAM_5"/>
    <property type="match status" value="1"/>
</dbReference>
<organism evidence="8 9">
    <name type="scientific">Undibacterium jejuense</name>
    <dbReference type="NCBI Taxonomy" id="1344949"/>
    <lineage>
        <taxon>Bacteria</taxon>
        <taxon>Pseudomonadati</taxon>
        <taxon>Pseudomonadota</taxon>
        <taxon>Betaproteobacteria</taxon>
        <taxon>Burkholderiales</taxon>
        <taxon>Oxalobacteraceae</taxon>
        <taxon>Undibacterium</taxon>
    </lineage>
</organism>
<name>A0A923HGZ5_9BURK</name>
<dbReference type="PROSITE" id="PS51898">
    <property type="entry name" value="TYR_RECOMBINASE"/>
    <property type="match status" value="1"/>
</dbReference>
<dbReference type="PANTHER" id="PTHR30349:SF41">
    <property type="entry name" value="INTEGRASE_RECOMBINASE PROTEIN MJ0367-RELATED"/>
    <property type="match status" value="1"/>
</dbReference>
<evidence type="ECO:0000259" key="7">
    <source>
        <dbReference type="PROSITE" id="PS51900"/>
    </source>
</evidence>
<dbReference type="SUPFAM" id="SSF56349">
    <property type="entry name" value="DNA breaking-rejoining enzymes"/>
    <property type="match status" value="1"/>
</dbReference>
<keyword evidence="3 5" id="KW-0238">DNA-binding</keyword>
<keyword evidence="4" id="KW-0233">DNA recombination</keyword>
<evidence type="ECO:0000313" key="8">
    <source>
        <dbReference type="EMBL" id="MBC3864337.1"/>
    </source>
</evidence>
<comment type="similarity">
    <text evidence="1">Belongs to the 'phage' integrase family.</text>
</comment>
<keyword evidence="2" id="KW-0229">DNA integration</keyword>
<evidence type="ECO:0000259" key="6">
    <source>
        <dbReference type="PROSITE" id="PS51898"/>
    </source>
</evidence>
<dbReference type="GO" id="GO:0003677">
    <property type="term" value="F:DNA binding"/>
    <property type="evidence" value="ECO:0007669"/>
    <property type="project" value="UniProtKB-UniRule"/>
</dbReference>
<evidence type="ECO:0000313" key="9">
    <source>
        <dbReference type="Proteomes" id="UP000634011"/>
    </source>
</evidence>
<reference evidence="8" key="1">
    <citation type="submission" date="2020-08" db="EMBL/GenBank/DDBJ databases">
        <title>Novel species isolated from subtropical streams in China.</title>
        <authorList>
            <person name="Lu H."/>
        </authorList>
    </citation>
    <scope>NUCLEOTIDE SEQUENCE</scope>
    <source>
        <strain evidence="8">KACC 12607</strain>
    </source>
</reference>
<dbReference type="GO" id="GO:0015074">
    <property type="term" value="P:DNA integration"/>
    <property type="evidence" value="ECO:0007669"/>
    <property type="project" value="UniProtKB-KW"/>
</dbReference>
<dbReference type="AlphaFoldDB" id="A0A923HGZ5"/>
<dbReference type="RefSeq" id="WP_186914315.1">
    <property type="nucleotide sequence ID" value="NZ_JACOFV010000033.1"/>
</dbReference>